<evidence type="ECO:0000313" key="1">
    <source>
        <dbReference type="EMBL" id="QBE98881.1"/>
    </source>
</evidence>
<reference evidence="1 2" key="1">
    <citation type="submission" date="2019-01" db="EMBL/GenBank/DDBJ databases">
        <title>PMF-metabolizing Aryl O-demethylase.</title>
        <authorList>
            <person name="Kim M."/>
        </authorList>
    </citation>
    <scope>NUCLEOTIDE SEQUENCE [LARGE SCALE GENOMIC DNA]</scope>
    <source>
        <strain evidence="1 2">PMF1</strain>
    </source>
</reference>
<proteinExistence type="predicted"/>
<dbReference type="AlphaFoldDB" id="A0A4P6M1C1"/>
<dbReference type="KEGG" id="bpro:PMF13cell1_04450"/>
<evidence type="ECO:0008006" key="3">
    <source>
        <dbReference type="Google" id="ProtNLM"/>
    </source>
</evidence>
<dbReference type="Proteomes" id="UP000289794">
    <property type="component" value="Chromosome"/>
</dbReference>
<dbReference type="RefSeq" id="WP_130182151.1">
    <property type="nucleotide sequence ID" value="NZ_CP035945.1"/>
</dbReference>
<evidence type="ECO:0000313" key="2">
    <source>
        <dbReference type="Proteomes" id="UP000289794"/>
    </source>
</evidence>
<sequence length="64" mass="7822">MRYTEYGLEIELEELRRMLDYAENRAQYDNMERRIYIKGGERPTIKQYCCYAECSPINHTYCVK</sequence>
<gene>
    <name evidence="1" type="ORF">PMF13cell1_04450</name>
</gene>
<organism evidence="1 2">
    <name type="scientific">Blautia producta</name>
    <dbReference type="NCBI Taxonomy" id="33035"/>
    <lineage>
        <taxon>Bacteria</taxon>
        <taxon>Bacillati</taxon>
        <taxon>Bacillota</taxon>
        <taxon>Clostridia</taxon>
        <taxon>Lachnospirales</taxon>
        <taxon>Lachnospiraceae</taxon>
        <taxon>Blautia</taxon>
    </lineage>
</organism>
<name>A0A4P6M1C1_9FIRM</name>
<accession>A0A4P6M1C1</accession>
<dbReference type="EMBL" id="CP035945">
    <property type="protein sequence ID" value="QBE98881.1"/>
    <property type="molecule type" value="Genomic_DNA"/>
</dbReference>
<protein>
    <recommendedName>
        <fullName evidence="3">Insulin-like domain-containing protein</fullName>
    </recommendedName>
</protein>